<proteinExistence type="predicted"/>
<name>A0A8B2NND1_9HYPH</name>
<keyword evidence="2" id="KW-0812">Transmembrane</keyword>
<comment type="caution">
    <text evidence="3">The sequence shown here is derived from an EMBL/GenBank/DDBJ whole genome shotgun (WGS) entry which is preliminary data.</text>
</comment>
<dbReference type="OrthoDB" id="7779135at2"/>
<evidence type="ECO:0000256" key="1">
    <source>
        <dbReference type="SAM" id="MobiDB-lite"/>
    </source>
</evidence>
<protein>
    <submittedName>
        <fullName evidence="3">Uncharacterized protein</fullName>
    </submittedName>
</protein>
<reference evidence="3 4" key="1">
    <citation type="submission" date="2018-05" db="EMBL/GenBank/DDBJ databases">
        <title>Acuticoccus sediminis sp. nov., isolated from deep-sea sediment of Indian Ocean.</title>
        <authorList>
            <person name="Liu X."/>
            <person name="Lai Q."/>
            <person name="Du Y."/>
            <person name="Sun F."/>
            <person name="Zhang X."/>
            <person name="Wang S."/>
            <person name="Shao Z."/>
        </authorList>
    </citation>
    <scope>NUCLEOTIDE SEQUENCE [LARGE SCALE GENOMIC DNA]</scope>
    <source>
        <strain evidence="3 4">PTG4-2</strain>
    </source>
</reference>
<keyword evidence="2" id="KW-0472">Membrane</keyword>
<evidence type="ECO:0000313" key="4">
    <source>
        <dbReference type="Proteomes" id="UP000249590"/>
    </source>
</evidence>
<accession>A0A8B2NND1</accession>
<organism evidence="3 4">
    <name type="scientific">Acuticoccus sediminis</name>
    <dbReference type="NCBI Taxonomy" id="2184697"/>
    <lineage>
        <taxon>Bacteria</taxon>
        <taxon>Pseudomonadati</taxon>
        <taxon>Pseudomonadota</taxon>
        <taxon>Alphaproteobacteria</taxon>
        <taxon>Hyphomicrobiales</taxon>
        <taxon>Amorphaceae</taxon>
        <taxon>Acuticoccus</taxon>
    </lineage>
</organism>
<dbReference type="AlphaFoldDB" id="A0A8B2NND1"/>
<feature type="region of interest" description="Disordered" evidence="1">
    <location>
        <begin position="37"/>
        <end position="80"/>
    </location>
</feature>
<sequence>MAWLLALPRVRRLGMYVAAVGASLAALAALRRSGERSGRLQEQLEQEREVSDARQRMLDASRDRPRGRDDLARRMRDGEF</sequence>
<feature type="compositionally biased region" description="Basic and acidic residues" evidence="1">
    <location>
        <begin position="45"/>
        <end position="80"/>
    </location>
</feature>
<dbReference type="Proteomes" id="UP000249590">
    <property type="component" value="Unassembled WGS sequence"/>
</dbReference>
<gene>
    <name evidence="3" type="ORF">DLJ53_33860</name>
</gene>
<dbReference type="RefSeq" id="WP_111352740.1">
    <property type="nucleotide sequence ID" value="NZ_QHHQ01000020.1"/>
</dbReference>
<keyword evidence="2" id="KW-1133">Transmembrane helix</keyword>
<keyword evidence="4" id="KW-1185">Reference proteome</keyword>
<feature type="transmembrane region" description="Helical" evidence="2">
    <location>
        <begin position="13"/>
        <end position="30"/>
    </location>
</feature>
<evidence type="ECO:0000256" key="2">
    <source>
        <dbReference type="SAM" id="Phobius"/>
    </source>
</evidence>
<dbReference type="EMBL" id="QHHQ01000020">
    <property type="protein sequence ID" value="RAH95897.1"/>
    <property type="molecule type" value="Genomic_DNA"/>
</dbReference>
<evidence type="ECO:0000313" key="3">
    <source>
        <dbReference type="EMBL" id="RAH95897.1"/>
    </source>
</evidence>